<keyword evidence="3 9" id="KW-0812">Transmembrane</keyword>
<dbReference type="Gene3D" id="6.10.140.1330">
    <property type="match status" value="1"/>
</dbReference>
<dbReference type="GO" id="GO:0005769">
    <property type="term" value="C:early endosome"/>
    <property type="evidence" value="ECO:0007669"/>
    <property type="project" value="TreeGrafter"/>
</dbReference>
<dbReference type="NCBIfam" id="TIGR00840">
    <property type="entry name" value="b_cpa1"/>
    <property type="match status" value="1"/>
</dbReference>
<evidence type="ECO:0000256" key="6">
    <source>
        <dbReference type="ARBA" id="ARBA00023065"/>
    </source>
</evidence>
<comment type="similarity">
    <text evidence="9">Belongs to the monovalent cation:proton antiporter 1 (CPA1) transporter (TC 2.A.36) family.</text>
</comment>
<feature type="transmembrane region" description="Helical" evidence="11">
    <location>
        <begin position="63"/>
        <end position="82"/>
    </location>
</feature>
<gene>
    <name evidence="13" type="ORF">BCR33DRAFT_847420</name>
</gene>
<comment type="caution">
    <text evidence="13">The sequence shown here is derived from an EMBL/GenBank/DDBJ whole genome shotgun (WGS) entry which is preliminary data.</text>
</comment>
<feature type="compositionally biased region" description="Basic and acidic residues" evidence="10">
    <location>
        <begin position="599"/>
        <end position="610"/>
    </location>
</feature>
<evidence type="ECO:0000256" key="4">
    <source>
        <dbReference type="ARBA" id="ARBA00022989"/>
    </source>
</evidence>
<dbReference type="EMBL" id="MCGO01000009">
    <property type="protein sequence ID" value="ORY49446.1"/>
    <property type="molecule type" value="Genomic_DNA"/>
</dbReference>
<keyword evidence="2 9" id="KW-0813">Transport</keyword>
<keyword evidence="14" id="KW-1185">Reference proteome</keyword>
<dbReference type="STRING" id="329046.A0A1Y2CR69"/>
<keyword evidence="7 11" id="KW-0472">Membrane</keyword>
<keyword evidence="9" id="KW-0050">Antiport</keyword>
<name>A0A1Y2CR69_9FUNG</name>
<dbReference type="InterPro" id="IPR006153">
    <property type="entry name" value="Cation/H_exchanger_TM"/>
</dbReference>
<feature type="transmembrane region" description="Helical" evidence="11">
    <location>
        <begin position="32"/>
        <end position="51"/>
    </location>
</feature>
<dbReference type="GO" id="GO:0015385">
    <property type="term" value="F:sodium:proton antiporter activity"/>
    <property type="evidence" value="ECO:0007669"/>
    <property type="project" value="InterPro"/>
</dbReference>
<reference evidence="13 14" key="1">
    <citation type="submission" date="2016-07" db="EMBL/GenBank/DDBJ databases">
        <title>Pervasive Adenine N6-methylation of Active Genes in Fungi.</title>
        <authorList>
            <consortium name="DOE Joint Genome Institute"/>
            <person name="Mondo S.J."/>
            <person name="Dannebaum R.O."/>
            <person name="Kuo R.C."/>
            <person name="Labutti K."/>
            <person name="Haridas S."/>
            <person name="Kuo A."/>
            <person name="Salamov A."/>
            <person name="Ahrendt S.R."/>
            <person name="Lipzen A."/>
            <person name="Sullivan W."/>
            <person name="Andreopoulos W.B."/>
            <person name="Clum A."/>
            <person name="Lindquist E."/>
            <person name="Daum C."/>
            <person name="Ramamoorthy G.K."/>
            <person name="Gryganskyi A."/>
            <person name="Culley D."/>
            <person name="Magnuson J.K."/>
            <person name="James T.Y."/>
            <person name="O'Malley M.A."/>
            <person name="Stajich J.E."/>
            <person name="Spatafora J.W."/>
            <person name="Visel A."/>
            <person name="Grigoriev I.V."/>
        </authorList>
    </citation>
    <scope>NUCLEOTIDE SEQUENCE [LARGE SCALE GENOMIC DNA]</scope>
    <source>
        <strain evidence="13 14">JEL800</strain>
    </source>
</reference>
<dbReference type="InterPro" id="IPR018422">
    <property type="entry name" value="Cation/H_exchanger_CPA1"/>
</dbReference>
<dbReference type="Proteomes" id="UP000193642">
    <property type="component" value="Unassembled WGS sequence"/>
</dbReference>
<dbReference type="GO" id="GO:0015386">
    <property type="term" value="F:potassium:proton antiporter activity"/>
    <property type="evidence" value="ECO:0007669"/>
    <property type="project" value="TreeGrafter"/>
</dbReference>
<feature type="transmembrane region" description="Helical" evidence="11">
    <location>
        <begin position="233"/>
        <end position="255"/>
    </location>
</feature>
<feature type="compositionally biased region" description="Polar residues" evidence="10">
    <location>
        <begin position="611"/>
        <end position="660"/>
    </location>
</feature>
<evidence type="ECO:0000259" key="12">
    <source>
        <dbReference type="Pfam" id="PF00999"/>
    </source>
</evidence>
<dbReference type="GO" id="GO:0007035">
    <property type="term" value="P:vacuolar acidification"/>
    <property type="evidence" value="ECO:0007669"/>
    <property type="project" value="TreeGrafter"/>
</dbReference>
<feature type="transmembrane region" description="Helical" evidence="11">
    <location>
        <begin position="424"/>
        <end position="443"/>
    </location>
</feature>
<comment type="subcellular location">
    <subcellularLocation>
        <location evidence="1">Membrane</location>
        <topology evidence="1">Multi-pass membrane protein</topology>
    </subcellularLocation>
</comment>
<feature type="transmembrane region" description="Helical" evidence="11">
    <location>
        <begin position="320"/>
        <end position="341"/>
    </location>
</feature>
<feature type="compositionally biased region" description="Basic residues" evidence="10">
    <location>
        <begin position="554"/>
        <end position="570"/>
    </location>
</feature>
<evidence type="ECO:0000256" key="5">
    <source>
        <dbReference type="ARBA" id="ARBA00023053"/>
    </source>
</evidence>
<keyword evidence="5" id="KW-0915">Sodium</keyword>
<feature type="transmembrane region" description="Helical" evidence="11">
    <location>
        <begin position="159"/>
        <end position="182"/>
    </location>
</feature>
<keyword evidence="8 9" id="KW-0739">Sodium transport</keyword>
<dbReference type="GO" id="GO:0005770">
    <property type="term" value="C:late endosome"/>
    <property type="evidence" value="ECO:0007669"/>
    <property type="project" value="TreeGrafter"/>
</dbReference>
<feature type="region of interest" description="Disordered" evidence="10">
    <location>
        <begin position="495"/>
        <end position="537"/>
    </location>
</feature>
<evidence type="ECO:0000256" key="3">
    <source>
        <dbReference type="ARBA" id="ARBA00022692"/>
    </source>
</evidence>
<feature type="region of interest" description="Disordered" evidence="10">
    <location>
        <begin position="553"/>
        <end position="688"/>
    </location>
</feature>
<protein>
    <recommendedName>
        <fullName evidence="9">Sodium/hydrogen exchanger</fullName>
    </recommendedName>
</protein>
<evidence type="ECO:0000256" key="2">
    <source>
        <dbReference type="ARBA" id="ARBA00022448"/>
    </source>
</evidence>
<dbReference type="PANTHER" id="PTHR10110:SF187">
    <property type="entry name" value="SODIUM_HYDROGEN EXCHANGER"/>
    <property type="match status" value="1"/>
</dbReference>
<dbReference type="OrthoDB" id="196264at2759"/>
<dbReference type="InterPro" id="IPR004709">
    <property type="entry name" value="NaH_exchanger"/>
</dbReference>
<dbReference type="PRINTS" id="PR01084">
    <property type="entry name" value="NAHEXCHNGR"/>
</dbReference>
<evidence type="ECO:0000256" key="7">
    <source>
        <dbReference type="ARBA" id="ARBA00023136"/>
    </source>
</evidence>
<dbReference type="Pfam" id="PF00999">
    <property type="entry name" value="Na_H_Exchanger"/>
    <property type="match status" value="1"/>
</dbReference>
<organism evidence="13 14">
    <name type="scientific">Rhizoclosmatium globosum</name>
    <dbReference type="NCBI Taxonomy" id="329046"/>
    <lineage>
        <taxon>Eukaryota</taxon>
        <taxon>Fungi</taxon>
        <taxon>Fungi incertae sedis</taxon>
        <taxon>Chytridiomycota</taxon>
        <taxon>Chytridiomycota incertae sedis</taxon>
        <taxon>Chytridiomycetes</taxon>
        <taxon>Chytridiales</taxon>
        <taxon>Chytriomycetaceae</taxon>
        <taxon>Rhizoclosmatium</taxon>
    </lineage>
</organism>
<keyword evidence="4 11" id="KW-1133">Transmembrane helix</keyword>
<proteinExistence type="inferred from homology"/>
<dbReference type="PANTHER" id="PTHR10110">
    <property type="entry name" value="SODIUM/HYDROGEN EXCHANGER"/>
    <property type="match status" value="1"/>
</dbReference>
<sequence>MDAGDLPSVPLIPPPPPVEVVGGEEEVVLTSWAILILIALLLSTLFVSYFFERRRIRKIFMHETIVALGMGAFVGLIVRFGSGGKDFAEMVSFDHRYFFNLILPPIILNSGYDLKRKSFFKNFGTILSFAFVGTFIASIVMGILIYLVVLLHLTSVRLTFLDCMMFGAILSSTDPVTVVAIFQQLKVDPDLFAIVFGESVLNDSVAIVLFTTLSKYQDQEATLQSLLNGTLSFLTVFTGSLLIGILIALITALSLKHTHLHQHQSLESCIITLLAYSSYLLSNSIHLSGIVSLLFCAITLKHYAYDNMSLRTRRTTKYMFRVLSQLSENFVFIYLGVTLFANREQVFSFGLTLFTIVAVLVSRWCSVFPVARVLNRLNPAGGGKPLLPQNYQTILWWAGLRGAIAFALSFEMSSKNAPAMRTTTLIVCVMSVVGLGGTVGIALEETKVKTGVADEEDGESSEEEEDWDDEIALYGGEGAFRSRGRVEGAGGAGGIRSLSAGGAPAHSYNLRSKTRRGSLADEEEDEFMVTSPDGTSMESHWFIDFDEKWMKPLFTRRRVGTSKKRASRGQRPRDSPTRAGLLESGRLRSPQRPQFSQNAKDRNPENKGDTPNRQVSSSSEVRAASTTRRLSTGHTPAAGRSTTISPLGMSRNAQSSTSGTWRGLAVNASDQGNESFMGMNGDREKRND</sequence>
<feature type="transmembrane region" description="Helical" evidence="11">
    <location>
        <begin position="276"/>
        <end position="300"/>
    </location>
</feature>
<dbReference type="AlphaFoldDB" id="A0A1Y2CR69"/>
<feature type="transmembrane region" description="Helical" evidence="11">
    <location>
        <begin position="353"/>
        <end position="374"/>
    </location>
</feature>
<evidence type="ECO:0000313" key="14">
    <source>
        <dbReference type="Proteomes" id="UP000193642"/>
    </source>
</evidence>
<evidence type="ECO:0000256" key="8">
    <source>
        <dbReference type="ARBA" id="ARBA00023201"/>
    </source>
</evidence>
<evidence type="ECO:0000256" key="10">
    <source>
        <dbReference type="SAM" id="MobiDB-lite"/>
    </source>
</evidence>
<dbReference type="GO" id="GO:0000329">
    <property type="term" value="C:fungal-type vacuole membrane"/>
    <property type="evidence" value="ECO:0007669"/>
    <property type="project" value="TreeGrafter"/>
</dbReference>
<feature type="domain" description="Cation/H+ exchanger transmembrane" evidence="12">
    <location>
        <begin position="44"/>
        <end position="443"/>
    </location>
</feature>
<keyword evidence="6 9" id="KW-0406">Ion transport</keyword>
<evidence type="ECO:0000256" key="11">
    <source>
        <dbReference type="SAM" id="Phobius"/>
    </source>
</evidence>
<evidence type="ECO:0000313" key="13">
    <source>
        <dbReference type="EMBL" id="ORY49446.1"/>
    </source>
</evidence>
<evidence type="ECO:0000256" key="9">
    <source>
        <dbReference type="RuleBase" id="RU003722"/>
    </source>
</evidence>
<feature type="transmembrane region" description="Helical" evidence="11">
    <location>
        <begin position="191"/>
        <end position="213"/>
    </location>
</feature>
<evidence type="ECO:0000256" key="1">
    <source>
        <dbReference type="ARBA" id="ARBA00004141"/>
    </source>
</evidence>
<feature type="transmembrane region" description="Helical" evidence="11">
    <location>
        <begin position="126"/>
        <end position="153"/>
    </location>
</feature>
<accession>A0A1Y2CR69</accession>